<evidence type="ECO:0008006" key="3">
    <source>
        <dbReference type="Google" id="ProtNLM"/>
    </source>
</evidence>
<gene>
    <name evidence="1" type="ORF">J0H12_01695</name>
</gene>
<dbReference type="Gene3D" id="3.40.50.2000">
    <property type="entry name" value="Glycogen Phosphorylase B"/>
    <property type="match status" value="1"/>
</dbReference>
<sequence length="417" mass="48007">MSIQNSIKIYIYNKIDILTKKILHRCAVLGKKRTEARLNKGRARSLWGVTPILTLPLKAACDELIGIKARSWVLTTYGISSNFHVNLKKFTQIIQKNQYLYQPYCRLVLAWCLLRYDIFHYFYDRGFLVPSNFFGVHIEELEAIKLSGKRLYFYAYGADVRTRDKTLALGKWNFCISCPSPKSYCICDSQQFDNVLEMMRPYTTAFVTMGDMDVYVPDSYKIQYWPINTNKIKYVGVNRTNSTLKIIHAPNHTHFKGSHFLEDAIHSLRLQGMNIEYIRLHGVSNAQVLKAFSEADLIADQFIGGFYGYTALEAMAFGKPVLSYIGEGMNVPEGCPIINTNPTTIETTLRWCIDNRDALIEIGEKSREFIINNYSLEAIALQFSKLYLDTGCFPEKQTSIIKQYSHMLQNKLQTREI</sequence>
<reference evidence="1" key="1">
    <citation type="submission" date="2021-02" db="EMBL/GenBank/DDBJ databases">
        <title>Thiocyanate and organic carbon inputs drive convergent selection for specific autotrophic Afipia and Thiobacillus strains within complex microbiomes.</title>
        <authorList>
            <person name="Huddy R.J."/>
            <person name="Sachdeva R."/>
            <person name="Kadzinga F."/>
            <person name="Kantor R.S."/>
            <person name="Harrison S.T.L."/>
            <person name="Banfield J.F."/>
        </authorList>
    </citation>
    <scope>NUCLEOTIDE SEQUENCE</scope>
    <source>
        <strain evidence="1">SCN18_10_11_15_R4_P_38_20</strain>
    </source>
</reference>
<evidence type="ECO:0000313" key="1">
    <source>
        <dbReference type="EMBL" id="MBN9412626.1"/>
    </source>
</evidence>
<proteinExistence type="predicted"/>
<evidence type="ECO:0000313" key="2">
    <source>
        <dbReference type="Proteomes" id="UP000664414"/>
    </source>
</evidence>
<dbReference type="AlphaFoldDB" id="A0A8J7TUC7"/>
<comment type="caution">
    <text evidence="1">The sequence shown here is derived from an EMBL/GenBank/DDBJ whole genome shotgun (WGS) entry which is preliminary data.</text>
</comment>
<accession>A0A8J7TUC7</accession>
<dbReference type="SUPFAM" id="SSF53756">
    <property type="entry name" value="UDP-Glycosyltransferase/glycogen phosphorylase"/>
    <property type="match status" value="1"/>
</dbReference>
<organism evidence="1 2">
    <name type="scientific">Candidatus Paracaedimonas acanthamoebae</name>
    <dbReference type="NCBI Taxonomy" id="244581"/>
    <lineage>
        <taxon>Bacteria</taxon>
        <taxon>Pseudomonadati</taxon>
        <taxon>Pseudomonadota</taxon>
        <taxon>Alphaproteobacteria</taxon>
        <taxon>Holosporales</taxon>
        <taxon>Caedimonadaceae</taxon>
        <taxon>Candidatus Paracaedimonas</taxon>
    </lineage>
</organism>
<protein>
    <recommendedName>
        <fullName evidence="3">Glycosyl transferase family 1 domain-containing protein</fullName>
    </recommendedName>
</protein>
<dbReference type="EMBL" id="JAFKGL010000011">
    <property type="protein sequence ID" value="MBN9412626.1"/>
    <property type="molecule type" value="Genomic_DNA"/>
</dbReference>
<name>A0A8J7TUC7_9PROT</name>
<dbReference type="Proteomes" id="UP000664414">
    <property type="component" value="Unassembled WGS sequence"/>
</dbReference>